<proteinExistence type="predicted"/>
<comment type="caution">
    <text evidence="1">The sequence shown here is derived from an EMBL/GenBank/DDBJ whole genome shotgun (WGS) entry which is preliminary data.</text>
</comment>
<evidence type="ECO:0000313" key="1">
    <source>
        <dbReference type="EMBL" id="CAG8713267.1"/>
    </source>
</evidence>
<protein>
    <submittedName>
        <fullName evidence="1">13526_t:CDS:1</fullName>
    </submittedName>
</protein>
<evidence type="ECO:0000313" key="2">
    <source>
        <dbReference type="Proteomes" id="UP000789366"/>
    </source>
</evidence>
<gene>
    <name evidence="1" type="ORF">SPELUC_LOCUS11948</name>
</gene>
<dbReference type="Proteomes" id="UP000789366">
    <property type="component" value="Unassembled WGS sequence"/>
</dbReference>
<keyword evidence="2" id="KW-1185">Reference proteome</keyword>
<feature type="non-terminal residue" evidence="1">
    <location>
        <position position="1"/>
    </location>
</feature>
<accession>A0ACA9PRF1</accession>
<sequence>KQLMIDFPESTEYLFRQLDPQEQFAGQFVAWHEKTASYMTSSLHTDQMNKAVMYHSKRVSFEDPYNLTLEVVDNGLIEFDEVVCRHWFCVLLQSEKAYFHISLIPRCWYKDEFIDAIVADEPFVRNKLLEKNSSTPSLLSFMDVADSWNTMLIEPSAQTIVKVIGCKQSIKETLLGLACKCIKVVNYNDLNDSKILMKTFKK</sequence>
<organism evidence="1 2">
    <name type="scientific">Cetraspora pellucida</name>
    <dbReference type="NCBI Taxonomy" id="1433469"/>
    <lineage>
        <taxon>Eukaryota</taxon>
        <taxon>Fungi</taxon>
        <taxon>Fungi incertae sedis</taxon>
        <taxon>Mucoromycota</taxon>
        <taxon>Glomeromycotina</taxon>
        <taxon>Glomeromycetes</taxon>
        <taxon>Diversisporales</taxon>
        <taxon>Gigasporaceae</taxon>
        <taxon>Cetraspora</taxon>
    </lineage>
</organism>
<dbReference type="EMBL" id="CAJVPW010026713">
    <property type="protein sequence ID" value="CAG8713267.1"/>
    <property type="molecule type" value="Genomic_DNA"/>
</dbReference>
<reference evidence="1" key="1">
    <citation type="submission" date="2021-06" db="EMBL/GenBank/DDBJ databases">
        <authorList>
            <person name="Kallberg Y."/>
            <person name="Tangrot J."/>
            <person name="Rosling A."/>
        </authorList>
    </citation>
    <scope>NUCLEOTIDE SEQUENCE</scope>
    <source>
        <strain evidence="1">28 12/20/2015</strain>
    </source>
</reference>
<name>A0ACA9PRF1_9GLOM</name>